<dbReference type="SUPFAM" id="SSF46689">
    <property type="entry name" value="Homeodomain-like"/>
    <property type="match status" value="1"/>
</dbReference>
<dbReference type="InterPro" id="IPR009057">
    <property type="entry name" value="Homeodomain-like_sf"/>
</dbReference>
<keyword evidence="3" id="KW-0010">Activator</keyword>
<evidence type="ECO:0000313" key="8">
    <source>
        <dbReference type="Proteomes" id="UP000036102"/>
    </source>
</evidence>
<dbReference type="SUPFAM" id="SSF51215">
    <property type="entry name" value="Regulatory protein AraC"/>
    <property type="match status" value="1"/>
</dbReference>
<comment type="caution">
    <text evidence="7">The sequence shown here is derived from an EMBL/GenBank/DDBJ whole genome shotgun (WGS) entry which is preliminary data.</text>
</comment>
<dbReference type="InterPro" id="IPR037923">
    <property type="entry name" value="HTH-like"/>
</dbReference>
<dbReference type="PROSITE" id="PS01124">
    <property type="entry name" value="HTH_ARAC_FAMILY_2"/>
    <property type="match status" value="1"/>
</dbReference>
<keyword evidence="2 7" id="KW-0238">DNA-binding</keyword>
<evidence type="ECO:0000256" key="1">
    <source>
        <dbReference type="ARBA" id="ARBA00023015"/>
    </source>
</evidence>
<dbReference type="Pfam" id="PF14525">
    <property type="entry name" value="AraC_binding_2"/>
    <property type="match status" value="1"/>
</dbReference>
<dbReference type="Gene3D" id="1.10.10.60">
    <property type="entry name" value="Homeodomain-like"/>
    <property type="match status" value="1"/>
</dbReference>
<evidence type="ECO:0000259" key="6">
    <source>
        <dbReference type="PROSITE" id="PS01124"/>
    </source>
</evidence>
<dbReference type="AlphaFoldDB" id="A0A0J7J5H1"/>
<evidence type="ECO:0000256" key="3">
    <source>
        <dbReference type="ARBA" id="ARBA00023159"/>
    </source>
</evidence>
<dbReference type="GO" id="GO:0043565">
    <property type="term" value="F:sequence-specific DNA binding"/>
    <property type="evidence" value="ECO:0007669"/>
    <property type="project" value="InterPro"/>
</dbReference>
<dbReference type="InterPro" id="IPR035418">
    <property type="entry name" value="AraC-bd_2"/>
</dbReference>
<dbReference type="Proteomes" id="UP000036102">
    <property type="component" value="Unassembled WGS sequence"/>
</dbReference>
<evidence type="ECO:0000256" key="2">
    <source>
        <dbReference type="ARBA" id="ARBA00023125"/>
    </source>
</evidence>
<sequence length="318" mass="35997">MFCQSLAVARVFHGAHPEDVSAFVNRHIGRHSLELLGEENRASSLSFREFAGFGLSEVSYGNHVRVKSPALEAVYHLQIVTRGQCLWQNRNDRLMIRRGQALMVNPDEQIDLEYSTDCEKLIIKIPEPVLNSARAATTGRIPDDGIRFVRSPVDLRLCPALTNILGAVFSELEECGNNDVSLVSGPYREIILKKLLTVFPSNWSETDPALTKTPAMDRIIRYIDENLKRDIGMEELSGISNMSIRSIYNAFARAFDTTPKCYVKHRKLRQLREDLQAGQYRNVTEIALDYGFSHLGRFSSDYRKLFGELPSETLRMAG</sequence>
<dbReference type="STRING" id="1658765.Msub_20388"/>
<accession>A0A0J7J5H1</accession>
<gene>
    <name evidence="7" type="ORF">Msub_20388</name>
</gene>
<dbReference type="Pfam" id="PF12833">
    <property type="entry name" value="HTH_18"/>
    <property type="match status" value="1"/>
</dbReference>
<dbReference type="InterPro" id="IPR018062">
    <property type="entry name" value="HTH_AraC-typ_CS"/>
</dbReference>
<comment type="function">
    <text evidence="5">Regulatory protein of the TOL plasmid xyl operons. XylS activates the xylXYZLTEGFJQKIH operon required for the degradation of toluene, m-xylene and p-xylene.</text>
</comment>
<evidence type="ECO:0000256" key="5">
    <source>
        <dbReference type="ARBA" id="ARBA00037345"/>
    </source>
</evidence>
<proteinExistence type="predicted"/>
<dbReference type="RefSeq" id="WP_048497479.1">
    <property type="nucleotide sequence ID" value="NZ_LFBU01000002.1"/>
</dbReference>
<dbReference type="InterPro" id="IPR050204">
    <property type="entry name" value="AraC_XylS_family_regulators"/>
</dbReference>
<dbReference type="PANTHER" id="PTHR46796">
    <property type="entry name" value="HTH-TYPE TRANSCRIPTIONAL ACTIVATOR RHAS-RELATED"/>
    <property type="match status" value="1"/>
</dbReference>
<name>A0A0J7J5H1_9GAMM</name>
<keyword evidence="8" id="KW-1185">Reference proteome</keyword>
<dbReference type="InterPro" id="IPR018060">
    <property type="entry name" value="HTH_AraC"/>
</dbReference>
<protein>
    <submittedName>
        <fullName evidence="7">AraC-type DNA-binding domain-containing protein</fullName>
    </submittedName>
</protein>
<dbReference type="GO" id="GO:0009893">
    <property type="term" value="P:positive regulation of metabolic process"/>
    <property type="evidence" value="ECO:0007669"/>
    <property type="project" value="UniProtKB-ARBA"/>
</dbReference>
<feature type="domain" description="HTH araC/xylS-type" evidence="6">
    <location>
        <begin position="217"/>
        <end position="316"/>
    </location>
</feature>
<dbReference type="PANTHER" id="PTHR46796:SF6">
    <property type="entry name" value="ARAC SUBFAMILY"/>
    <property type="match status" value="1"/>
</dbReference>
<evidence type="ECO:0000313" key="7">
    <source>
        <dbReference type="EMBL" id="KMQ73191.1"/>
    </source>
</evidence>
<dbReference type="SMART" id="SM00342">
    <property type="entry name" value="HTH_ARAC"/>
    <property type="match status" value="1"/>
</dbReference>
<dbReference type="GO" id="GO:0003700">
    <property type="term" value="F:DNA-binding transcription factor activity"/>
    <property type="evidence" value="ECO:0007669"/>
    <property type="project" value="InterPro"/>
</dbReference>
<dbReference type="EMBL" id="LFBU01000002">
    <property type="protein sequence ID" value="KMQ73191.1"/>
    <property type="molecule type" value="Genomic_DNA"/>
</dbReference>
<keyword evidence="4" id="KW-0804">Transcription</keyword>
<dbReference type="PROSITE" id="PS00041">
    <property type="entry name" value="HTH_ARAC_FAMILY_1"/>
    <property type="match status" value="1"/>
</dbReference>
<organism evidence="7 8">
    <name type="scientific">Marinobacter subterrani</name>
    <dbReference type="NCBI Taxonomy" id="1658765"/>
    <lineage>
        <taxon>Bacteria</taxon>
        <taxon>Pseudomonadati</taxon>
        <taxon>Pseudomonadota</taxon>
        <taxon>Gammaproteobacteria</taxon>
        <taxon>Pseudomonadales</taxon>
        <taxon>Marinobacteraceae</taxon>
        <taxon>Marinobacter</taxon>
    </lineage>
</organism>
<evidence type="ECO:0000256" key="4">
    <source>
        <dbReference type="ARBA" id="ARBA00023163"/>
    </source>
</evidence>
<dbReference type="PATRIC" id="fig|1658765.3.peg.3660"/>
<dbReference type="OrthoDB" id="6003540at2"/>
<keyword evidence="1" id="KW-0805">Transcription regulation</keyword>
<reference evidence="7 8" key="1">
    <citation type="submission" date="2015-06" db="EMBL/GenBank/DDBJ databases">
        <title>Marinobacter subterrani, a genetically tractable neutrophilic iron-oxidizing strain isolated from the Soudan Iron Mine.</title>
        <authorList>
            <person name="Bonis B.M."/>
            <person name="Gralnick J.A."/>
        </authorList>
    </citation>
    <scope>NUCLEOTIDE SEQUENCE [LARGE SCALE GENOMIC DNA]</scope>
    <source>
        <strain evidence="7 8">JG233</strain>
    </source>
</reference>